<feature type="coiled-coil region" evidence="1">
    <location>
        <begin position="56"/>
        <end position="83"/>
    </location>
</feature>
<dbReference type="Gene3D" id="1.20.5.170">
    <property type="match status" value="1"/>
</dbReference>
<feature type="compositionally biased region" description="Basic and acidic residues" evidence="2">
    <location>
        <begin position="31"/>
        <end position="45"/>
    </location>
</feature>
<evidence type="ECO:0000256" key="2">
    <source>
        <dbReference type="SAM" id="MobiDB-lite"/>
    </source>
</evidence>
<name>A0A6H0XSI9_9PEZI</name>
<gene>
    <name evidence="3" type="ORF">AMS68_003122</name>
</gene>
<evidence type="ECO:0000313" key="3">
    <source>
        <dbReference type="EMBL" id="QIW97604.1"/>
    </source>
</evidence>
<dbReference type="PANTHER" id="PTHR40618">
    <property type="entry name" value="B-ZIP TRANSCRIPTION FACTOR (EUROFUNG)-RELATED"/>
    <property type="match status" value="1"/>
</dbReference>
<evidence type="ECO:0000313" key="4">
    <source>
        <dbReference type="Proteomes" id="UP000503462"/>
    </source>
</evidence>
<dbReference type="OrthoDB" id="3555317at2759"/>
<feature type="region of interest" description="Disordered" evidence="2">
    <location>
        <begin position="1"/>
        <end position="46"/>
    </location>
</feature>
<keyword evidence="1" id="KW-0175">Coiled coil</keyword>
<dbReference type="CDD" id="cd14688">
    <property type="entry name" value="bZIP_YAP"/>
    <property type="match status" value="1"/>
</dbReference>
<sequence length="463" mass="52220">MSMADTQRPTPKKRRSSKVEDEDDGKKRGRPRVEKNDESAADRRRTQIRMAQRAYRQRKESTLEELRKRVNELNGTVEAMETVFQDCMQRLISIGLPDAAVNELKMTAARFTGFKTTSQARELEHSDDGLVERAIPEPVAPVSQANDALTPKNVSIWLDQTELSRNTRRPNPEDYLGLGYSFVPGDLAEETSYPFRPQKETTFGRRVHRACLEAGYSLLLDPNRNPQTYERVFRLPLLARDRTELIACTKACLDRGATGTLDLYEAPLIHIGGAGTHYPRRDRNGNLQQHKAAYNLGMVGPSTLKLLMQADEQRLRADMAVEIEGFEGEWFDPYDVEGYLHEKRIFIEPGASFWRAGTPGHSSDGRVPRESMDAFDLSAMPWVPSPEGMPDSNGFPMNEAWINPAQPRKTPAQGPEPTKKTVMIDITKLIRGLMTSAVCLGQTPGFRRQDVDKALAYACFDLY</sequence>
<protein>
    <recommendedName>
        <fullName evidence="5">BZIP domain-containing protein</fullName>
    </recommendedName>
</protein>
<proteinExistence type="predicted"/>
<accession>A0A6H0XSI9</accession>
<organism evidence="3 4">
    <name type="scientific">Peltaster fructicola</name>
    <dbReference type="NCBI Taxonomy" id="286661"/>
    <lineage>
        <taxon>Eukaryota</taxon>
        <taxon>Fungi</taxon>
        <taxon>Dikarya</taxon>
        <taxon>Ascomycota</taxon>
        <taxon>Pezizomycotina</taxon>
        <taxon>Dothideomycetes</taxon>
        <taxon>Dothideomycetes incertae sedis</taxon>
        <taxon>Peltaster</taxon>
    </lineage>
</organism>
<dbReference type="PANTHER" id="PTHR40618:SF1">
    <property type="entry name" value="B-ZIP TRANSCRIPTION FACTOR (EUROFUNG)"/>
    <property type="match status" value="1"/>
</dbReference>
<dbReference type="SUPFAM" id="SSF57959">
    <property type="entry name" value="Leucine zipper domain"/>
    <property type="match status" value="1"/>
</dbReference>
<evidence type="ECO:0008006" key="5">
    <source>
        <dbReference type="Google" id="ProtNLM"/>
    </source>
</evidence>
<dbReference type="GO" id="GO:0003700">
    <property type="term" value="F:DNA-binding transcription factor activity"/>
    <property type="evidence" value="ECO:0007669"/>
    <property type="project" value="InterPro"/>
</dbReference>
<evidence type="ECO:0000256" key="1">
    <source>
        <dbReference type="SAM" id="Coils"/>
    </source>
</evidence>
<dbReference type="AlphaFoldDB" id="A0A6H0XSI9"/>
<dbReference type="InterPro" id="IPR046347">
    <property type="entry name" value="bZIP_sf"/>
</dbReference>
<reference evidence="3 4" key="1">
    <citation type="journal article" date="2016" name="Sci. Rep.">
        <title>Peltaster fructicola genome reveals evolution from an invasive phytopathogen to an ectophytic parasite.</title>
        <authorList>
            <person name="Xu C."/>
            <person name="Chen H."/>
            <person name="Gleason M.L."/>
            <person name="Xu J.R."/>
            <person name="Liu H."/>
            <person name="Zhang R."/>
            <person name="Sun G."/>
        </authorList>
    </citation>
    <scope>NUCLEOTIDE SEQUENCE [LARGE SCALE GENOMIC DNA]</scope>
    <source>
        <strain evidence="3 4">LNHT1506</strain>
    </source>
</reference>
<dbReference type="Proteomes" id="UP000503462">
    <property type="component" value="Chromosome 2"/>
</dbReference>
<dbReference type="EMBL" id="CP051140">
    <property type="protein sequence ID" value="QIW97604.1"/>
    <property type="molecule type" value="Genomic_DNA"/>
</dbReference>
<keyword evidence="4" id="KW-1185">Reference proteome</keyword>